<comment type="caution">
    <text evidence="2">The sequence shown here is derived from an EMBL/GenBank/DDBJ whole genome shotgun (WGS) entry which is preliminary data.</text>
</comment>
<dbReference type="CDD" id="cd02524">
    <property type="entry name" value="G1P_cytidylyltransferase"/>
    <property type="match status" value="1"/>
</dbReference>
<dbReference type="EC" id="2.7.7.33" evidence="2"/>
<evidence type="ECO:0000313" key="3">
    <source>
        <dbReference type="Proteomes" id="UP000461162"/>
    </source>
</evidence>
<protein>
    <submittedName>
        <fullName evidence="2">Glucose-1-phosphate cytidylyltransferase</fullName>
        <ecNumber evidence="2">2.7.7.33</ecNumber>
    </submittedName>
</protein>
<dbReference type="InterPro" id="IPR046981">
    <property type="entry name" value="G1P_cyt_trans"/>
</dbReference>
<keyword evidence="2" id="KW-0548">Nucleotidyltransferase</keyword>
<dbReference type="PANTHER" id="PTHR47183">
    <property type="entry name" value="GLUCOSE-1-PHOSPHATE CYTIDYLYLTRANSFERASE-RELATED"/>
    <property type="match status" value="1"/>
</dbReference>
<keyword evidence="3" id="KW-1185">Reference proteome</keyword>
<dbReference type="NCBIfam" id="TIGR02623">
    <property type="entry name" value="G1P_cyt_trans"/>
    <property type="match status" value="1"/>
</dbReference>
<dbReference type="GO" id="GO:0009243">
    <property type="term" value="P:O antigen biosynthetic process"/>
    <property type="evidence" value="ECO:0007669"/>
    <property type="project" value="InterPro"/>
</dbReference>
<sequence length="259" mass="30015">MEVIILCGGLGTRLREETEFRPKPMVNIGPRPILWHIMKTYAHYGHKDFLLPLGYKGEMIRDYFVNYEWMNNDITLQLGKPESVCMHGCHEEADWRITMSDTGLSTLKGGRIKRMEKYVKGDTFLLTYGDGVANVDINNCIEFHKSHGKMVTVTGINPAQRFGELKTKGDRVLSFQEKPEHATRELINGGYFVFNRRVFDHLNPDEDCDLEYGPLEELAHKGELMVYRHSGYWGCMDTLRDTEHLNKIWSQGKAPWKVW</sequence>
<dbReference type="RefSeq" id="WP_155934713.1">
    <property type="nucleotide sequence ID" value="NZ_WODC01000006.1"/>
</dbReference>
<dbReference type="Proteomes" id="UP000461162">
    <property type="component" value="Unassembled WGS sequence"/>
</dbReference>
<dbReference type="GO" id="GO:0047343">
    <property type="term" value="F:glucose-1-phosphate cytidylyltransferase activity"/>
    <property type="evidence" value="ECO:0007669"/>
    <property type="project" value="UniProtKB-EC"/>
</dbReference>
<proteinExistence type="predicted"/>
<accession>A0A7K1KQG7</accession>
<organism evidence="2 3">
    <name type="scientific">Pseudodesulfovibrio alkaliphilus</name>
    <dbReference type="NCBI Taxonomy" id="2661613"/>
    <lineage>
        <taxon>Bacteria</taxon>
        <taxon>Pseudomonadati</taxon>
        <taxon>Thermodesulfobacteriota</taxon>
        <taxon>Desulfovibrionia</taxon>
        <taxon>Desulfovibrionales</taxon>
        <taxon>Desulfovibrionaceae</taxon>
    </lineage>
</organism>
<dbReference type="SUPFAM" id="SSF53448">
    <property type="entry name" value="Nucleotide-diphospho-sugar transferases"/>
    <property type="match status" value="1"/>
</dbReference>
<dbReference type="InterPro" id="IPR029044">
    <property type="entry name" value="Nucleotide-diphossugar_trans"/>
</dbReference>
<dbReference type="AlphaFoldDB" id="A0A7K1KQG7"/>
<dbReference type="Gene3D" id="3.90.550.10">
    <property type="entry name" value="Spore Coat Polysaccharide Biosynthesis Protein SpsA, Chain A"/>
    <property type="match status" value="1"/>
</dbReference>
<reference evidence="2 3" key="1">
    <citation type="submission" date="2019-11" db="EMBL/GenBank/DDBJ databases">
        <title>Pseudodesulfovibrio alkaliphilus, sp. nov., an alkaliphilic sulfate-reducing bacteria from mud volcano of Taman peninsula, Russia.</title>
        <authorList>
            <person name="Frolova A."/>
            <person name="Merkel A.Y."/>
            <person name="Slobodkin A.I."/>
        </authorList>
    </citation>
    <scope>NUCLEOTIDE SEQUENCE [LARGE SCALE GENOMIC DNA]</scope>
    <source>
        <strain evidence="2 3">F-1</strain>
    </source>
</reference>
<evidence type="ECO:0000259" key="1">
    <source>
        <dbReference type="Pfam" id="PF00483"/>
    </source>
</evidence>
<dbReference type="PANTHER" id="PTHR47183:SF1">
    <property type="entry name" value="GLUCOSE-1-PHOSPHATE CYTIDYLYLTRANSFERASE"/>
    <property type="match status" value="1"/>
</dbReference>
<gene>
    <name evidence="2" type="primary">rfbF</name>
    <name evidence="2" type="ORF">GKC30_10680</name>
</gene>
<dbReference type="InterPro" id="IPR005835">
    <property type="entry name" value="NTP_transferase_dom"/>
</dbReference>
<feature type="domain" description="Nucleotidyl transferase" evidence="1">
    <location>
        <begin position="3"/>
        <end position="233"/>
    </location>
</feature>
<evidence type="ECO:0000313" key="2">
    <source>
        <dbReference type="EMBL" id="MUM78101.1"/>
    </source>
</evidence>
<dbReference type="InterPro" id="IPR013446">
    <property type="entry name" value="G1P_cyt_trans-like"/>
</dbReference>
<dbReference type="Pfam" id="PF00483">
    <property type="entry name" value="NTP_transferase"/>
    <property type="match status" value="1"/>
</dbReference>
<name>A0A7K1KQG7_9BACT</name>
<dbReference type="EMBL" id="WODC01000006">
    <property type="protein sequence ID" value="MUM78101.1"/>
    <property type="molecule type" value="Genomic_DNA"/>
</dbReference>
<keyword evidence="2" id="KW-0808">Transferase</keyword>